<dbReference type="RefSeq" id="WP_168849927.1">
    <property type="nucleotide sequence ID" value="NZ_JAAVSD010000014.1"/>
</dbReference>
<comment type="caution">
    <text evidence="2">The sequence shown here is derived from an EMBL/GenBank/DDBJ whole genome shotgun (WGS) entry which is preliminary data.</text>
</comment>
<dbReference type="InterPro" id="IPR013320">
    <property type="entry name" value="ConA-like_dom_sf"/>
</dbReference>
<keyword evidence="3" id="KW-1185">Reference proteome</keyword>
<evidence type="ECO:0000256" key="1">
    <source>
        <dbReference type="SAM" id="SignalP"/>
    </source>
</evidence>
<feature type="chain" id="PRO_5046678769" description="WxL domain-containing protein" evidence="1">
    <location>
        <begin position="22"/>
        <end position="729"/>
    </location>
</feature>
<keyword evidence="1" id="KW-0732">Signal</keyword>
<sequence>MKWWIAGIICGLSLLMMGAQARTVAAMTLDADGVNAVNTAPPGVSLDGMFTMGDGDNFTNIIDSKTVPKSIALITRDSTDPRDVQSGAVWSTATWSAQHSVPHEASRMDNRFNLMQDENISLWLYFGNKHAAAAEGMAFVFQNQGSDVVRSGYQSLGVWGNDRNYFNNTIAPSAIQKSWALEFDTHSNISTVAGAGDSFDLDDVVKNSMHIASGYPAEESSYTDHGKKYRSLNHIQPKPVADLADGQWHHLGLHWNVEHRTMSYVFNDRDPKTNEPRASMDIIADTIPINLDELEVSATQKYAYWGVTGSTGSGEASENGFVVVDGADSLGRIDAHAKLLDSHNREISAGATISPGEKITYQYTFDYDTNHSRSDVKPLNMTIPLPTQLRWLSGGVSYNNDPISEPFTKTELAQPEIKKTWQKNMNQDNSKVTVSVTGVAPEVSRKTLVSDTNSFFYGTSFQTKLPLPSYYIRGNVALKLENLGATTYQLAHNDTATIKGRLTNNGEVFTSDDLADYKLVAKIGDKPIPITDLAGTQVAGEPNGTFQLTVRPDQLVGGENTLVLQATDHDGQLTSNKVTIKLVRALGSVYFTQLPKDASFKATRLNGSALQIKRNKGWQLGVRDDRAVGQSWRVDVALERPFINSKNGAQLRGNLLFSQKNTRATNRSSVIVDANGVPVVPNHVTQAPDEETDIAGQWDDQSGPSLEVAGNAIAGDYAGQLVWKLIDAP</sequence>
<accession>A0ABX1L756</accession>
<dbReference type="EMBL" id="JAAVSD010000014">
    <property type="protein sequence ID" value="NLR29807.1"/>
    <property type="molecule type" value="Genomic_DNA"/>
</dbReference>
<dbReference type="Proteomes" id="UP000707477">
    <property type="component" value="Unassembled WGS sequence"/>
</dbReference>
<protein>
    <recommendedName>
        <fullName evidence="4">WxL domain-containing protein</fullName>
    </recommendedName>
</protein>
<dbReference type="Gene3D" id="2.60.120.200">
    <property type="match status" value="1"/>
</dbReference>
<feature type="signal peptide" evidence="1">
    <location>
        <begin position="1"/>
        <end position="21"/>
    </location>
</feature>
<evidence type="ECO:0000313" key="2">
    <source>
        <dbReference type="EMBL" id="NLR29807.1"/>
    </source>
</evidence>
<gene>
    <name evidence="2" type="ORF">HEQ44_06375</name>
</gene>
<evidence type="ECO:0008006" key="4">
    <source>
        <dbReference type="Google" id="ProtNLM"/>
    </source>
</evidence>
<organism evidence="2 3">
    <name type="scientific">Levilactobacillus tujiorum</name>
    <dbReference type="NCBI Taxonomy" id="2912243"/>
    <lineage>
        <taxon>Bacteria</taxon>
        <taxon>Bacillati</taxon>
        <taxon>Bacillota</taxon>
        <taxon>Bacilli</taxon>
        <taxon>Lactobacillales</taxon>
        <taxon>Lactobacillaceae</taxon>
        <taxon>Levilactobacillus</taxon>
    </lineage>
</organism>
<proteinExistence type="predicted"/>
<name>A0ABX1L756_9LACO</name>
<evidence type="ECO:0000313" key="3">
    <source>
        <dbReference type="Proteomes" id="UP000707477"/>
    </source>
</evidence>
<reference evidence="2 3" key="1">
    <citation type="submission" date="2020-03" db="EMBL/GenBank/DDBJ databases">
        <authorList>
            <person name="Zhang Z."/>
            <person name="Guo Z."/>
            <person name="Hou Q."/>
            <person name="Shen X."/>
        </authorList>
    </citation>
    <scope>NUCLEOTIDE SEQUENCE [LARGE SCALE GENOMIC DNA]</scope>
    <source>
        <strain evidence="2 3">HBUAS51329</strain>
    </source>
</reference>
<dbReference type="SUPFAM" id="SSF49899">
    <property type="entry name" value="Concanavalin A-like lectins/glucanases"/>
    <property type="match status" value="1"/>
</dbReference>